<evidence type="ECO:0000313" key="4">
    <source>
        <dbReference type="EMBL" id="KCZ96393.1"/>
    </source>
</evidence>
<sequence>MSQTGPWSVKGIDQRAREAAREAAMAEGITLGEYLNRLLMSAEDPHYEDMRSSYEGPSYGNPTYRNPPRPPRSEYRAEPRPQQDAASALERLSRRIEATEARSTLAITGIDHTVLGLVARIQNAEQTSAAVAGHVEGLIDEMRETHEALQSKVRRMEQDETGKQNLEALKALEAALGKLANHVYEEAELTQNEALAIKGRVESGFSEVTERVEGIDTRVQRSLSETAARIDRAVEQAEQRAEGVTRHLSERMGKLEGEVREQTSQLETRLDERASELEAEIKGRVDDLELQTAARLSDAQKADERLSAVEDDVSGALSSMEATLLRVQERLNRAETTTDTALKGLESTFASLDERIDAVAKTVDPELADRLRKEFDARFEDITELVRSTVDTARMELAGEITRAAEQDAETETQLRSEIGELKARLAEVEARDPEEMTAGVREEIERLGTTVSERIDALAEHVETRLEESEFSSAEAIEQVGEQVTVAAVRLQKRQDEALTALAQEIEASRKTTDARLSDALASVSERLEDIHSQSSESLSPMQRAIAALASRLESLEAFTVPPGADLPAPALTPEAPHSFTEEEVVDRYAETPSLPSADDDGEESTEFEAGVPDIGFEDLISVPGDSEAIDFNAGIADWEDPAETEAKSGDTDESPYGSDFDAIRAAVERLSSATSSDQLATDAAPEPAPEASGEDMFDDAFENDFESDLADDDFMAGIREAAEGDIRADDYDPLAELAGLEEARSEARESDIFDDEDDGAAFIAESNPDTSDEDEAGLIDTLDNAATDRDDETSDYIARARRAALAAADTQTKSRRVSVAPSKQTTRGSNRAPLLIAASAAVLTGAAAGGYLYLRGKQPHDPSLSGPVDTYVDPIFASAPPADPGIDDLASLNGPGQFDVLAGEAVEEDELFDSAAGAIEEDIFGATESDTAEAAEPSAPAPQAVVEETPTLASLSPQPVASYPAIPSVVTVESEANAGNAIAQYQLAQSHLTQNDLDSAIPLLRRAALKGAAPAQYDLGKLYEQGIGVDQDMIQARSLISKAAEAGHVGAMYDLALFMAEGEGGELDDLGAVEWFRKAADHGFLDAQYNLGVMFAEGIGAEQDLAEALYWFELASRQGDSGATLEVRSLSSRLPPETVREVMETADLWSETPSIALANGRFGAQRWNTGNPLQVQAVQTALSRLGYLSGEADGVLGAQTANAIRDYQRNEGLSVSGTVTPELIDRLNTGASNRRG</sequence>
<dbReference type="PANTHER" id="PTHR11102">
    <property type="entry name" value="SEL-1-LIKE PROTEIN"/>
    <property type="match status" value="1"/>
</dbReference>
<protein>
    <submittedName>
        <fullName evidence="4">Putative localization factor protein PodJ</fullName>
    </submittedName>
</protein>
<dbReference type="OrthoDB" id="5295703at2"/>
<feature type="coiled-coil region" evidence="1">
    <location>
        <begin position="220"/>
        <end position="280"/>
    </location>
</feature>
<dbReference type="InterPro" id="IPR036365">
    <property type="entry name" value="PGBD-like_sf"/>
</dbReference>
<dbReference type="SMART" id="SM00671">
    <property type="entry name" value="SEL1"/>
    <property type="match status" value="4"/>
</dbReference>
<evidence type="ECO:0000256" key="2">
    <source>
        <dbReference type="SAM" id="MobiDB-lite"/>
    </source>
</evidence>
<accession>A0A059G035</accession>
<feature type="region of interest" description="Disordered" evidence="2">
    <location>
        <begin position="637"/>
        <end position="701"/>
    </location>
</feature>
<evidence type="ECO:0000259" key="3">
    <source>
        <dbReference type="Pfam" id="PF01471"/>
    </source>
</evidence>
<dbReference type="InterPro" id="IPR006597">
    <property type="entry name" value="Sel1-like"/>
</dbReference>
<dbReference type="Gene3D" id="1.10.101.10">
    <property type="entry name" value="PGBD-like superfamily/PGBD"/>
    <property type="match status" value="1"/>
</dbReference>
<dbReference type="Proteomes" id="UP000025061">
    <property type="component" value="Unassembled WGS sequence"/>
</dbReference>
<dbReference type="InterPro" id="IPR050767">
    <property type="entry name" value="Sel1_AlgK"/>
</dbReference>
<feature type="compositionally biased region" description="Acidic residues" evidence="2">
    <location>
        <begin position="599"/>
        <end position="608"/>
    </location>
</feature>
<dbReference type="InterPro" id="IPR036366">
    <property type="entry name" value="PGBDSf"/>
</dbReference>
<feature type="region of interest" description="Disordered" evidence="2">
    <location>
        <begin position="582"/>
        <end position="621"/>
    </location>
</feature>
<dbReference type="Gene3D" id="1.25.40.10">
    <property type="entry name" value="Tetratricopeptide repeat domain"/>
    <property type="match status" value="1"/>
</dbReference>
<dbReference type="Gene3D" id="1.20.120.20">
    <property type="entry name" value="Apolipoprotein"/>
    <property type="match status" value="1"/>
</dbReference>
<dbReference type="SUPFAM" id="SSF81901">
    <property type="entry name" value="HCP-like"/>
    <property type="match status" value="1"/>
</dbReference>
<dbReference type="PANTHER" id="PTHR11102:SF160">
    <property type="entry name" value="ERAD-ASSOCIATED E3 UBIQUITIN-PROTEIN LIGASE COMPONENT HRD3"/>
    <property type="match status" value="1"/>
</dbReference>
<keyword evidence="5" id="KW-1185">Reference proteome</keyword>
<comment type="caution">
    <text evidence="4">The sequence shown here is derived from an EMBL/GenBank/DDBJ whole genome shotgun (WGS) entry which is preliminary data.</text>
</comment>
<feature type="compositionally biased region" description="Basic and acidic residues" evidence="2">
    <location>
        <begin position="71"/>
        <end position="81"/>
    </location>
</feature>
<organism evidence="4 5">
    <name type="scientific">Hyphomonas hirschiana VP5</name>
    <dbReference type="NCBI Taxonomy" id="1280951"/>
    <lineage>
        <taxon>Bacteria</taxon>
        <taxon>Pseudomonadati</taxon>
        <taxon>Pseudomonadota</taxon>
        <taxon>Alphaproteobacteria</taxon>
        <taxon>Hyphomonadales</taxon>
        <taxon>Hyphomonadaceae</taxon>
        <taxon>Hyphomonas</taxon>
    </lineage>
</organism>
<dbReference type="Pfam" id="PF08238">
    <property type="entry name" value="Sel1"/>
    <property type="match status" value="3"/>
</dbReference>
<proteinExistence type="predicted"/>
<feature type="domain" description="Peptidoglycan binding-like" evidence="3">
    <location>
        <begin position="1176"/>
        <end position="1229"/>
    </location>
</feature>
<evidence type="ECO:0000313" key="5">
    <source>
        <dbReference type="Proteomes" id="UP000025061"/>
    </source>
</evidence>
<dbReference type="Pfam" id="PF01471">
    <property type="entry name" value="PG_binding_1"/>
    <property type="match status" value="1"/>
</dbReference>
<evidence type="ECO:0000256" key="1">
    <source>
        <dbReference type="SAM" id="Coils"/>
    </source>
</evidence>
<name>A0A059G035_9PROT</name>
<keyword evidence="1" id="KW-0175">Coiled coil</keyword>
<dbReference type="SUPFAM" id="SSF47090">
    <property type="entry name" value="PGBD-like"/>
    <property type="match status" value="1"/>
</dbReference>
<gene>
    <name evidence="4" type="ORF">HHI_01900</name>
</gene>
<dbReference type="EMBL" id="ARYI01000001">
    <property type="protein sequence ID" value="KCZ96393.1"/>
    <property type="molecule type" value="Genomic_DNA"/>
</dbReference>
<feature type="region of interest" description="Disordered" evidence="2">
    <location>
        <begin position="48"/>
        <end position="85"/>
    </location>
</feature>
<dbReference type="PATRIC" id="fig|1280951.3.peg.382"/>
<dbReference type="AlphaFoldDB" id="A0A059G035"/>
<dbReference type="InterPro" id="IPR002477">
    <property type="entry name" value="Peptidoglycan-bd-like"/>
</dbReference>
<dbReference type="RefSeq" id="WP_011645695.1">
    <property type="nucleotide sequence ID" value="NZ_ARYI01000001.1"/>
</dbReference>
<reference evidence="4 5" key="1">
    <citation type="submission" date="2013-04" db="EMBL/GenBank/DDBJ databases">
        <title>Hyphomonas hirschiana VP5 Genome Sequencing.</title>
        <authorList>
            <person name="Lai Q."/>
            <person name="Shao Z."/>
        </authorList>
    </citation>
    <scope>NUCLEOTIDE SEQUENCE [LARGE SCALE GENOMIC DNA]</scope>
    <source>
        <strain evidence="4 5">VP5</strain>
    </source>
</reference>
<dbReference type="InterPro" id="IPR011990">
    <property type="entry name" value="TPR-like_helical_dom_sf"/>
</dbReference>